<dbReference type="InterPro" id="IPR050452">
    <property type="entry name" value="Metacaspase"/>
</dbReference>
<dbReference type="AlphaFoldDB" id="A0A1Z4LJG7"/>
<sequence>MPLGIGSSDSSYTLKSGEAKLWLLLVGVNDYQDSGLPSLRYPALDCQGLEESLVKATEGFPNKEIVVHHDFASKTPELNNIRESLKRIVLQSQPNDSIMLYFSGHGMVDQKTQAAVLCFSDTNQNNLLNTGLPMQELVEILSKSPAKQQLLCLDTCHSGDMGFLGSNGISRDAETPAYNSTPQLMSVLRQKASQSKGFCALLSCDRGQKSWEFPELGHGVFTYYLMKGLSGEAADNTGFIDADGLYKYVYRQTVQYIDKLNHQVRLINEQKLARGDSRLYLEYPKQTPKRIVEGVGELIVGYKPSSGETQNQKLRRAFVVDGLINRDSSNNLSRVLAGAGGFEVECFHQQNKNWLDIRGEIQKFIQTTEELNKLGTTKIGRVDSIPTCFLYLRGCVKETEDGEGRLILGSGVYLSRSYFRKILRQARKTQQIVILNLVSPDSGASSAQNWIEDLQSSTEYGQCLIITQTSIHKSEDFCQTLVQTLASANPQLGLPVAKWITQLNKQLQSKDINLKTWFSGTQAIIDILPGGIDRVFQEIAGNIPEKAAIPPKAVTKLKISLPTPQNLIINHATYSKLETLLKHSVGIIASAILQQCIEKSANNEELIGYLTEYISLQQKTQFQNQAKSILETSEIEPQIQQAKSPVALEPSIDSNFIKKCERDLTYLIGPIANFIIEEILESNPQISTTELINRLANKVPDPGMAEEFKKRVLG</sequence>
<dbReference type="InterPro" id="IPR011600">
    <property type="entry name" value="Pept_C14_caspase"/>
</dbReference>
<dbReference type="GO" id="GO:0005737">
    <property type="term" value="C:cytoplasm"/>
    <property type="evidence" value="ECO:0007669"/>
    <property type="project" value="TreeGrafter"/>
</dbReference>
<dbReference type="SUPFAM" id="SSF52129">
    <property type="entry name" value="Caspase-like"/>
    <property type="match status" value="1"/>
</dbReference>
<keyword evidence="4" id="KW-1185">Reference proteome</keyword>
<dbReference type="GO" id="GO:0004197">
    <property type="term" value="F:cysteine-type endopeptidase activity"/>
    <property type="evidence" value="ECO:0007669"/>
    <property type="project" value="InterPro"/>
</dbReference>
<evidence type="ECO:0000313" key="4">
    <source>
        <dbReference type="Proteomes" id="UP000218418"/>
    </source>
</evidence>
<reference evidence="3 4" key="1">
    <citation type="submission" date="2017-06" db="EMBL/GenBank/DDBJ databases">
        <title>Genome sequencing of cyanobaciteial culture collection at National Institute for Environmental Studies (NIES).</title>
        <authorList>
            <person name="Hirose Y."/>
            <person name="Shimura Y."/>
            <person name="Fujisawa T."/>
            <person name="Nakamura Y."/>
            <person name="Kawachi M."/>
        </authorList>
    </citation>
    <scope>NUCLEOTIDE SEQUENCE [LARGE SCALE GENOMIC DNA]</scope>
    <source>
        <strain evidence="3 4">NIES-267</strain>
    </source>
</reference>
<dbReference type="GO" id="GO:0006508">
    <property type="term" value="P:proteolysis"/>
    <property type="evidence" value="ECO:0007669"/>
    <property type="project" value="InterPro"/>
</dbReference>
<protein>
    <submittedName>
        <fullName evidence="3">Peptidase C14 caspase catalytic subunit p20</fullName>
    </submittedName>
</protein>
<evidence type="ECO:0000259" key="2">
    <source>
        <dbReference type="Pfam" id="PF26309"/>
    </source>
</evidence>
<dbReference type="Pfam" id="PF00656">
    <property type="entry name" value="Peptidase_C14"/>
    <property type="match status" value="1"/>
</dbReference>
<dbReference type="Pfam" id="PF26309">
    <property type="entry name" value="DUF8082"/>
    <property type="match status" value="1"/>
</dbReference>
<dbReference type="Gene3D" id="3.40.50.1460">
    <property type="match status" value="1"/>
</dbReference>
<organism evidence="3 4">
    <name type="scientific">Calothrix parasitica NIES-267</name>
    <dbReference type="NCBI Taxonomy" id="1973488"/>
    <lineage>
        <taxon>Bacteria</taxon>
        <taxon>Bacillati</taxon>
        <taxon>Cyanobacteriota</taxon>
        <taxon>Cyanophyceae</taxon>
        <taxon>Nostocales</taxon>
        <taxon>Calotrichaceae</taxon>
        <taxon>Calothrix</taxon>
    </lineage>
</organism>
<feature type="domain" description="Peptidase C14 caspase" evidence="1">
    <location>
        <begin position="23"/>
        <end position="234"/>
    </location>
</feature>
<dbReference type="PANTHER" id="PTHR48104:SF30">
    <property type="entry name" value="METACASPASE-1"/>
    <property type="match status" value="1"/>
</dbReference>
<dbReference type="InterPro" id="IPR058395">
    <property type="entry name" value="DUF8082"/>
</dbReference>
<gene>
    <name evidence="3" type="ORF">NIES267_08630</name>
</gene>
<dbReference type="InterPro" id="IPR029030">
    <property type="entry name" value="Caspase-like_dom_sf"/>
</dbReference>
<dbReference type="PANTHER" id="PTHR48104">
    <property type="entry name" value="METACASPASE-4"/>
    <property type="match status" value="1"/>
</dbReference>
<feature type="domain" description="DUF8082" evidence="2">
    <location>
        <begin position="655"/>
        <end position="712"/>
    </location>
</feature>
<dbReference type="Proteomes" id="UP000218418">
    <property type="component" value="Chromosome"/>
</dbReference>
<dbReference type="EMBL" id="AP018227">
    <property type="protein sequence ID" value="BAY81387.1"/>
    <property type="molecule type" value="Genomic_DNA"/>
</dbReference>
<accession>A0A1Z4LJG7</accession>
<evidence type="ECO:0000313" key="3">
    <source>
        <dbReference type="EMBL" id="BAY81387.1"/>
    </source>
</evidence>
<evidence type="ECO:0000259" key="1">
    <source>
        <dbReference type="Pfam" id="PF00656"/>
    </source>
</evidence>
<proteinExistence type="predicted"/>
<name>A0A1Z4LJG7_9CYAN</name>